<evidence type="ECO:0000313" key="3">
    <source>
        <dbReference type="EMBL" id="AEM22191.1"/>
    </source>
</evidence>
<dbReference type="PANTHER" id="PTHR38032">
    <property type="entry name" value="POLYMERASE-RELATED"/>
    <property type="match status" value="1"/>
</dbReference>
<dbReference type="InterPro" id="IPR005646">
    <property type="entry name" value="FapA"/>
</dbReference>
<reference evidence="3 4" key="1">
    <citation type="journal article" date="2011" name="BMC Genomics">
        <title>Complete genome sequence of Brachyspira intermedia reveals unique genomic features in Brachyspira species and phage-mediated horizontal gene transfer.</title>
        <authorList>
            <person name="Hafstrom T."/>
            <person name="Jansson D.S."/>
            <person name="Segerman B."/>
        </authorList>
    </citation>
    <scope>NUCLEOTIDE SEQUENCE [LARGE SCALE GENOMIC DNA]</scope>
    <source>
        <strain evidence="4">ATCC 51140 / PWS/A</strain>
    </source>
</reference>
<dbReference type="GeneID" id="44970095"/>
<organism evidence="3 4">
    <name type="scientific">Brachyspira intermedia (strain ATCC 51140 / PWS/A)</name>
    <name type="common">Serpulina intermedia</name>
    <dbReference type="NCBI Taxonomy" id="1045858"/>
    <lineage>
        <taxon>Bacteria</taxon>
        <taxon>Pseudomonadati</taxon>
        <taxon>Spirochaetota</taxon>
        <taxon>Spirochaetia</taxon>
        <taxon>Brachyspirales</taxon>
        <taxon>Brachyspiraceae</taxon>
        <taxon>Brachyspira</taxon>
    </lineage>
</organism>
<keyword evidence="4" id="KW-1185">Reference proteome</keyword>
<dbReference type="AlphaFoldDB" id="G0EI32"/>
<dbReference type="RefSeq" id="WP_014488017.1">
    <property type="nucleotide sequence ID" value="NC_017243.1"/>
</dbReference>
<dbReference type="eggNOG" id="COG1315">
    <property type="taxonomic scope" value="Bacteria"/>
</dbReference>
<dbReference type="InterPro" id="IPR046866">
    <property type="entry name" value="FapA_N"/>
</dbReference>
<keyword evidence="1" id="KW-0175">Coiled coil</keyword>
<dbReference type="KEGG" id="bip:Bint_1572"/>
<dbReference type="PANTHER" id="PTHR38032:SF1">
    <property type="entry name" value="RNA-BINDING PROTEIN KHPB N-TERMINAL DOMAIN-CONTAINING PROTEIN"/>
    <property type="match status" value="1"/>
</dbReference>
<dbReference type="Pfam" id="PF03961">
    <property type="entry name" value="FapA"/>
    <property type="match status" value="1"/>
</dbReference>
<gene>
    <name evidence="3" type="ordered locus">Bint_1572</name>
</gene>
<feature type="domain" description="Flagellar Assembly Protein A N-terminal region" evidence="2">
    <location>
        <begin position="119"/>
        <end position="276"/>
    </location>
</feature>
<name>G0EI32_BRAIP</name>
<feature type="coiled-coil region" evidence="1">
    <location>
        <begin position="481"/>
        <end position="508"/>
    </location>
</feature>
<protein>
    <submittedName>
        <fullName evidence="3">Predicted polymerase</fullName>
    </submittedName>
</protein>
<evidence type="ECO:0000259" key="2">
    <source>
        <dbReference type="Pfam" id="PF20250"/>
    </source>
</evidence>
<proteinExistence type="predicted"/>
<dbReference type="EMBL" id="CP002874">
    <property type="protein sequence ID" value="AEM22191.1"/>
    <property type="molecule type" value="Genomic_DNA"/>
</dbReference>
<dbReference type="HOGENOM" id="CLU_477085_0_0_12"/>
<accession>G0EI32</accession>
<dbReference type="Pfam" id="PF20250">
    <property type="entry name" value="FapA_N"/>
    <property type="match status" value="1"/>
</dbReference>
<evidence type="ECO:0000256" key="1">
    <source>
        <dbReference type="SAM" id="Coils"/>
    </source>
</evidence>
<dbReference type="OrthoDB" id="9816426at2"/>
<dbReference type="Proteomes" id="UP000008522">
    <property type="component" value="Chromosome"/>
</dbReference>
<dbReference type="InterPro" id="IPR046865">
    <property type="entry name" value="FapA_b_solenoid"/>
</dbReference>
<dbReference type="PATRIC" id="fig|1045858.4.peg.1572"/>
<sequence>MAKEVTTQTLSIDPNNYEFYYDNLVNTREIYDQIVDVDSNDQNLYEELLKNYVRPGDAVLKSISKREGVKASKNVKFDKMTGLYKSTVYGYVFYDELKSVSVIPVINVADKWRGVMVLPPQKRQKKQLVLEEIQTIISQIPIKLMVNYDKITELVEYNLKYDEGVMCVFVEGRKPIDGNVQKVILDYDFTLDSGKESETGAIDFKERGFIHNIEAGVQIAHFMEEKPSIDGLDIYDVLMEAHHDDDPCYKLGKNVVVDSDGITIRSGIRGILSNHNNTLSVSTVAEIDKVDLSTGNIEVNGSLIIKDNVAPGFSIKTEGDIYVHGNIEDAYIECAGNLIVSGGIIGGPNSTIHVNGKMYSQFIRNANIICKGDLLSQQLVNAEIAGNDRVIVLEGKGVIIGGNVKALNGVWAKSIGSMSESKTTITVGRDAEADAEFKNIVSTVKTNKEEMSKIKSLLGTEYFKNPKAFIQRIPPNKREGIKDILRRITNLVRETAQLEARRDEMSAEFEKLSHSSITSMEGFFPGVTIYISSMRKYISKKISGTEYFYSKELRDISEKAPKLLPLEEYDFPREIKRD</sequence>
<evidence type="ECO:0000313" key="4">
    <source>
        <dbReference type="Proteomes" id="UP000008522"/>
    </source>
</evidence>